<proteinExistence type="predicted"/>
<protein>
    <submittedName>
        <fullName evidence="1">Uncharacterized protein</fullName>
    </submittedName>
</protein>
<comment type="caution">
    <text evidence="1">The sequence shown here is derived from an EMBL/GenBank/DDBJ whole genome shotgun (WGS) entry which is preliminary data.</text>
</comment>
<reference evidence="1" key="1">
    <citation type="journal article" date="2020" name="G3 (Bethesda)">
        <title>High-Quality Assemblies for Three Invasive Social Wasps from the &lt;i&gt;Vespula&lt;/i&gt; Genus.</title>
        <authorList>
            <person name="Harrop T.W.R."/>
            <person name="Guhlin J."/>
            <person name="McLaughlin G.M."/>
            <person name="Permina E."/>
            <person name="Stockwell P."/>
            <person name="Gilligan J."/>
            <person name="Le Lec M.F."/>
            <person name="Gruber M.A.M."/>
            <person name="Quinn O."/>
            <person name="Lovegrove M."/>
            <person name="Duncan E.J."/>
            <person name="Remnant E.J."/>
            <person name="Van Eeckhoven J."/>
            <person name="Graham B."/>
            <person name="Knapp R.A."/>
            <person name="Langford K.W."/>
            <person name="Kronenberg Z."/>
            <person name="Press M.O."/>
            <person name="Eacker S.M."/>
            <person name="Wilson-Rankin E.E."/>
            <person name="Purcell J."/>
            <person name="Lester P.J."/>
            <person name="Dearden P.K."/>
        </authorList>
    </citation>
    <scope>NUCLEOTIDE SEQUENCE</scope>
    <source>
        <strain evidence="1">Marl-1</strain>
    </source>
</reference>
<dbReference type="EMBL" id="JACSEA010000018">
    <property type="protein sequence ID" value="KAF7382933.1"/>
    <property type="molecule type" value="Genomic_DNA"/>
</dbReference>
<keyword evidence="2" id="KW-1185">Reference proteome</keyword>
<evidence type="ECO:0000313" key="1">
    <source>
        <dbReference type="EMBL" id="KAF7382933.1"/>
    </source>
</evidence>
<name>A0A834J6N5_VESVU</name>
<dbReference type="AlphaFoldDB" id="A0A834J6N5"/>
<evidence type="ECO:0000313" key="2">
    <source>
        <dbReference type="Proteomes" id="UP000614350"/>
    </source>
</evidence>
<sequence>MAVAGTGAVGDTASIGLRLIIGLIKLKMSDKGWCGSSGVTEGSDRGCKMMVVMVVSLTNDLNVWFRSAVCNLENGIKTSFRC</sequence>
<dbReference type="Proteomes" id="UP000614350">
    <property type="component" value="Unassembled WGS sequence"/>
</dbReference>
<accession>A0A834J6N5</accession>
<gene>
    <name evidence="1" type="ORF">HZH66_013335</name>
</gene>
<organism evidence="1 2">
    <name type="scientific">Vespula vulgaris</name>
    <name type="common">Yellow jacket</name>
    <name type="synonym">Wasp</name>
    <dbReference type="NCBI Taxonomy" id="7454"/>
    <lineage>
        <taxon>Eukaryota</taxon>
        <taxon>Metazoa</taxon>
        <taxon>Ecdysozoa</taxon>
        <taxon>Arthropoda</taxon>
        <taxon>Hexapoda</taxon>
        <taxon>Insecta</taxon>
        <taxon>Pterygota</taxon>
        <taxon>Neoptera</taxon>
        <taxon>Endopterygota</taxon>
        <taxon>Hymenoptera</taxon>
        <taxon>Apocrita</taxon>
        <taxon>Aculeata</taxon>
        <taxon>Vespoidea</taxon>
        <taxon>Vespidae</taxon>
        <taxon>Vespinae</taxon>
        <taxon>Vespula</taxon>
    </lineage>
</organism>